<evidence type="ECO:0000256" key="4">
    <source>
        <dbReference type="ARBA" id="ARBA00022763"/>
    </source>
</evidence>
<dbReference type="SUPFAM" id="SSF46767">
    <property type="entry name" value="Methylated DNA-protein cysteine methyltransferase, C-terminal domain"/>
    <property type="match status" value="1"/>
</dbReference>
<dbReference type="InterPro" id="IPR014048">
    <property type="entry name" value="MethylDNA_cys_MeTrfase_DNA-bd"/>
</dbReference>
<comment type="catalytic activity">
    <reaction evidence="6">
        <text>a 6-O-methyl-2'-deoxyguanosine in DNA + L-cysteinyl-[protein] = S-methyl-L-cysteinyl-[protein] + a 2'-deoxyguanosine in DNA</text>
        <dbReference type="Rhea" id="RHEA:24000"/>
        <dbReference type="Rhea" id="RHEA-COMP:10131"/>
        <dbReference type="Rhea" id="RHEA-COMP:10132"/>
        <dbReference type="Rhea" id="RHEA-COMP:11367"/>
        <dbReference type="Rhea" id="RHEA-COMP:11368"/>
        <dbReference type="ChEBI" id="CHEBI:29950"/>
        <dbReference type="ChEBI" id="CHEBI:82612"/>
        <dbReference type="ChEBI" id="CHEBI:85445"/>
        <dbReference type="ChEBI" id="CHEBI:85448"/>
        <dbReference type="EC" id="2.1.1.63"/>
    </reaction>
</comment>
<keyword evidence="4" id="KW-0227">DNA damage</keyword>
<keyword evidence="2" id="KW-0489">Methyltransferase</keyword>
<dbReference type="Proteomes" id="UP000177943">
    <property type="component" value="Unassembled WGS sequence"/>
</dbReference>
<feature type="domain" description="Methylated-DNA-[protein]-cysteine S-methyltransferase DNA binding" evidence="7">
    <location>
        <begin position="16"/>
        <end position="93"/>
    </location>
</feature>
<evidence type="ECO:0000256" key="3">
    <source>
        <dbReference type="ARBA" id="ARBA00022679"/>
    </source>
</evidence>
<dbReference type="GO" id="GO:0006281">
    <property type="term" value="P:DNA repair"/>
    <property type="evidence" value="ECO:0007669"/>
    <property type="project" value="UniProtKB-KW"/>
</dbReference>
<dbReference type="PANTHER" id="PTHR10815:SF13">
    <property type="entry name" value="METHYLATED-DNA--PROTEIN-CYSTEINE METHYLTRANSFERASE"/>
    <property type="match status" value="1"/>
</dbReference>
<sequence length="100" mass="11428">MKKPKRSFLKNEETSFRDRIFVVVRKIPRGNTLTYKEVATRAGKAKAVRAVGNILNSNYNPDIPCHRVIRSDGQTGGYNRGAQNKIAILKKESFHFHEKN</sequence>
<dbReference type="Pfam" id="PF01035">
    <property type="entry name" value="DNA_binding_1"/>
    <property type="match status" value="1"/>
</dbReference>
<dbReference type="CDD" id="cd06445">
    <property type="entry name" value="ATase"/>
    <property type="match status" value="1"/>
</dbReference>
<dbReference type="EMBL" id="MHRP01000046">
    <property type="protein sequence ID" value="OHA25739.1"/>
    <property type="molecule type" value="Genomic_DNA"/>
</dbReference>
<name>A0A1G2MR94_9BACT</name>
<dbReference type="GO" id="GO:0032259">
    <property type="term" value="P:methylation"/>
    <property type="evidence" value="ECO:0007669"/>
    <property type="project" value="UniProtKB-KW"/>
</dbReference>
<dbReference type="InterPro" id="IPR036388">
    <property type="entry name" value="WH-like_DNA-bd_sf"/>
</dbReference>
<keyword evidence="3" id="KW-0808">Transferase</keyword>
<comment type="catalytic activity">
    <reaction evidence="1">
        <text>a 4-O-methyl-thymidine in DNA + L-cysteinyl-[protein] = a thymidine in DNA + S-methyl-L-cysteinyl-[protein]</text>
        <dbReference type="Rhea" id="RHEA:53428"/>
        <dbReference type="Rhea" id="RHEA-COMP:10131"/>
        <dbReference type="Rhea" id="RHEA-COMP:10132"/>
        <dbReference type="Rhea" id="RHEA-COMP:13555"/>
        <dbReference type="Rhea" id="RHEA-COMP:13556"/>
        <dbReference type="ChEBI" id="CHEBI:29950"/>
        <dbReference type="ChEBI" id="CHEBI:82612"/>
        <dbReference type="ChEBI" id="CHEBI:137386"/>
        <dbReference type="ChEBI" id="CHEBI:137387"/>
        <dbReference type="EC" id="2.1.1.63"/>
    </reaction>
</comment>
<dbReference type="NCBIfam" id="TIGR00589">
    <property type="entry name" value="ogt"/>
    <property type="match status" value="1"/>
</dbReference>
<organism evidence="8 9">
    <name type="scientific">Candidatus Taylorbacteria bacterium RIFCSPHIGHO2_02_FULL_45_35</name>
    <dbReference type="NCBI Taxonomy" id="1802311"/>
    <lineage>
        <taxon>Bacteria</taxon>
        <taxon>Candidatus Tayloriibacteriota</taxon>
    </lineage>
</organism>
<dbReference type="GO" id="GO:0003908">
    <property type="term" value="F:methylated-DNA-[protein]-cysteine S-methyltransferase activity"/>
    <property type="evidence" value="ECO:0007669"/>
    <property type="project" value="UniProtKB-EC"/>
</dbReference>
<dbReference type="PROSITE" id="PS00374">
    <property type="entry name" value="MGMT"/>
    <property type="match status" value="1"/>
</dbReference>
<dbReference type="PANTHER" id="PTHR10815">
    <property type="entry name" value="METHYLATED-DNA--PROTEIN-CYSTEINE METHYLTRANSFERASE"/>
    <property type="match status" value="1"/>
</dbReference>
<dbReference type="InterPro" id="IPR036217">
    <property type="entry name" value="MethylDNA_cys_MeTrfase_DNAb"/>
</dbReference>
<dbReference type="AlphaFoldDB" id="A0A1G2MR94"/>
<evidence type="ECO:0000256" key="1">
    <source>
        <dbReference type="ARBA" id="ARBA00001286"/>
    </source>
</evidence>
<proteinExistence type="predicted"/>
<accession>A0A1G2MR94</accession>
<keyword evidence="5" id="KW-0234">DNA repair</keyword>
<dbReference type="Gene3D" id="1.10.10.10">
    <property type="entry name" value="Winged helix-like DNA-binding domain superfamily/Winged helix DNA-binding domain"/>
    <property type="match status" value="1"/>
</dbReference>
<reference evidence="8 9" key="1">
    <citation type="journal article" date="2016" name="Nat. Commun.">
        <title>Thousands of microbial genomes shed light on interconnected biogeochemical processes in an aquifer system.</title>
        <authorList>
            <person name="Anantharaman K."/>
            <person name="Brown C.T."/>
            <person name="Hug L.A."/>
            <person name="Sharon I."/>
            <person name="Castelle C.J."/>
            <person name="Probst A.J."/>
            <person name="Thomas B.C."/>
            <person name="Singh A."/>
            <person name="Wilkins M.J."/>
            <person name="Karaoz U."/>
            <person name="Brodie E.L."/>
            <person name="Williams K.H."/>
            <person name="Hubbard S.S."/>
            <person name="Banfield J.F."/>
        </authorList>
    </citation>
    <scope>NUCLEOTIDE SEQUENCE [LARGE SCALE GENOMIC DNA]</scope>
</reference>
<evidence type="ECO:0000313" key="8">
    <source>
        <dbReference type="EMBL" id="OHA25739.1"/>
    </source>
</evidence>
<evidence type="ECO:0000313" key="9">
    <source>
        <dbReference type="Proteomes" id="UP000177943"/>
    </source>
</evidence>
<dbReference type="InterPro" id="IPR001497">
    <property type="entry name" value="MethylDNA_cys_MeTrfase_AS"/>
</dbReference>
<protein>
    <recommendedName>
        <fullName evidence="7">Methylated-DNA-[protein]-cysteine S-methyltransferase DNA binding domain-containing protein</fullName>
    </recommendedName>
</protein>
<gene>
    <name evidence="8" type="ORF">A3D56_03235</name>
</gene>
<comment type="caution">
    <text evidence="8">The sequence shown here is derived from an EMBL/GenBank/DDBJ whole genome shotgun (WGS) entry which is preliminary data.</text>
</comment>
<evidence type="ECO:0000256" key="2">
    <source>
        <dbReference type="ARBA" id="ARBA00022603"/>
    </source>
</evidence>
<evidence type="ECO:0000259" key="7">
    <source>
        <dbReference type="Pfam" id="PF01035"/>
    </source>
</evidence>
<evidence type="ECO:0000256" key="5">
    <source>
        <dbReference type="ARBA" id="ARBA00023204"/>
    </source>
</evidence>
<evidence type="ECO:0000256" key="6">
    <source>
        <dbReference type="ARBA" id="ARBA00049348"/>
    </source>
</evidence>